<proteinExistence type="predicted"/>
<dbReference type="EMBL" id="CAAALY010011992">
    <property type="protein sequence ID" value="VEL11503.1"/>
    <property type="molecule type" value="Genomic_DNA"/>
</dbReference>
<reference evidence="3" key="1">
    <citation type="submission" date="2018-11" db="EMBL/GenBank/DDBJ databases">
        <authorList>
            <consortium name="Pathogen Informatics"/>
        </authorList>
    </citation>
    <scope>NUCLEOTIDE SEQUENCE</scope>
</reference>
<keyword evidence="4" id="KW-1185">Reference proteome</keyword>
<sequence>MQKKIKSSPGTNDKQHIFYDTSDDVLGRTQLQANEEFNEDVARNVLDSHYTHQRICHCRAYCLEDRLRFKRTNRLQPSPPRKFHLYNEIRYFYIFSNHPDTVVFCVQDLTSRRDHYEVHRFHGERDANNVCDLVNQARRHPQCRLVLNDVSPDEGIRRQLSSVTNISTGTQEWAGRERPAFIEEVLVTEPVENVPSVRLHQQSRNVVLDNASAFEMSITPQMKHQNLANKPVYYHTLKSGPVREVPVTEQAYFTVRSSSNGFLPRAHSEAEINKMLSSRPVEAKTPTQGRYLASNHMHQSELDTDNPDTWFVDLKYLDSDPTNGTRLTDHGPIYMFTAHSLVPMTRIYSECYCDEEDDRDTDYDTIHSRKAGIHSGVGRLGGAKRGKQQKIRAGNPRGHIVYSNPYDINDPKMASWREPTGSREIQL</sequence>
<evidence type="ECO:0000259" key="2">
    <source>
        <dbReference type="Pfam" id="PF25356"/>
    </source>
</evidence>
<dbReference type="AlphaFoldDB" id="A0A3S5A089"/>
<accession>A0A3S5A089</accession>
<evidence type="ECO:0000313" key="4">
    <source>
        <dbReference type="Proteomes" id="UP000784294"/>
    </source>
</evidence>
<dbReference type="OrthoDB" id="6264476at2759"/>
<feature type="region of interest" description="Disordered" evidence="1">
    <location>
        <begin position="376"/>
        <end position="404"/>
    </location>
</feature>
<evidence type="ECO:0000313" key="3">
    <source>
        <dbReference type="EMBL" id="VEL11503.1"/>
    </source>
</evidence>
<evidence type="ECO:0000256" key="1">
    <source>
        <dbReference type="SAM" id="MobiDB-lite"/>
    </source>
</evidence>
<comment type="caution">
    <text evidence="3">The sequence shown here is derived from an EMBL/GenBank/DDBJ whole genome shotgun (WGS) entry which is preliminary data.</text>
</comment>
<feature type="domain" description="Trematode PH-like" evidence="2">
    <location>
        <begin position="14"/>
        <end position="144"/>
    </location>
</feature>
<dbReference type="Pfam" id="PF25356">
    <property type="entry name" value="PH_trem"/>
    <property type="match status" value="1"/>
</dbReference>
<dbReference type="Proteomes" id="UP000784294">
    <property type="component" value="Unassembled WGS sequence"/>
</dbReference>
<name>A0A3S5A089_9PLAT</name>
<organism evidence="3 4">
    <name type="scientific">Protopolystoma xenopodis</name>
    <dbReference type="NCBI Taxonomy" id="117903"/>
    <lineage>
        <taxon>Eukaryota</taxon>
        <taxon>Metazoa</taxon>
        <taxon>Spiralia</taxon>
        <taxon>Lophotrochozoa</taxon>
        <taxon>Platyhelminthes</taxon>
        <taxon>Monogenea</taxon>
        <taxon>Polyopisthocotylea</taxon>
        <taxon>Polystomatidea</taxon>
        <taxon>Polystomatidae</taxon>
        <taxon>Protopolystoma</taxon>
    </lineage>
</organism>
<gene>
    <name evidence="3" type="ORF">PXEA_LOCUS4943</name>
</gene>
<dbReference type="InterPro" id="IPR057376">
    <property type="entry name" value="PH_trem"/>
</dbReference>
<protein>
    <recommendedName>
        <fullName evidence="2">Trematode PH-like domain-containing protein</fullName>
    </recommendedName>
</protein>